<evidence type="ECO:0000259" key="1">
    <source>
        <dbReference type="Pfam" id="PF17919"/>
    </source>
</evidence>
<dbReference type="EMBL" id="JARBHB010000005">
    <property type="protein sequence ID" value="KAJ8884181.1"/>
    <property type="molecule type" value="Genomic_DNA"/>
</dbReference>
<dbReference type="SUPFAM" id="SSF56672">
    <property type="entry name" value="DNA/RNA polymerases"/>
    <property type="match status" value="1"/>
</dbReference>
<dbReference type="InterPro" id="IPR043128">
    <property type="entry name" value="Rev_trsase/Diguanyl_cyclase"/>
</dbReference>
<dbReference type="InterPro" id="IPR043502">
    <property type="entry name" value="DNA/RNA_pol_sf"/>
</dbReference>
<proteinExistence type="predicted"/>
<evidence type="ECO:0000313" key="2">
    <source>
        <dbReference type="EMBL" id="KAJ8884181.1"/>
    </source>
</evidence>
<accession>A0ABQ9HJ62</accession>
<organism evidence="2 3">
    <name type="scientific">Dryococelus australis</name>
    <dbReference type="NCBI Taxonomy" id="614101"/>
    <lineage>
        <taxon>Eukaryota</taxon>
        <taxon>Metazoa</taxon>
        <taxon>Ecdysozoa</taxon>
        <taxon>Arthropoda</taxon>
        <taxon>Hexapoda</taxon>
        <taxon>Insecta</taxon>
        <taxon>Pterygota</taxon>
        <taxon>Neoptera</taxon>
        <taxon>Polyneoptera</taxon>
        <taxon>Phasmatodea</taxon>
        <taxon>Verophasmatodea</taxon>
        <taxon>Anareolatae</taxon>
        <taxon>Phasmatidae</taxon>
        <taxon>Eurycanthinae</taxon>
        <taxon>Dryococelus</taxon>
    </lineage>
</organism>
<dbReference type="Proteomes" id="UP001159363">
    <property type="component" value="Chromosome 4"/>
</dbReference>
<protein>
    <recommendedName>
        <fullName evidence="1">Reverse transcriptase/retrotransposon-derived protein RNase H-like domain-containing protein</fullName>
    </recommendedName>
</protein>
<feature type="domain" description="Reverse transcriptase/retrotransposon-derived protein RNase H-like" evidence="1">
    <location>
        <begin position="129"/>
        <end position="205"/>
    </location>
</feature>
<dbReference type="InterPro" id="IPR051320">
    <property type="entry name" value="Viral_Replic_Matur_Polypro"/>
</dbReference>
<reference evidence="2 3" key="1">
    <citation type="submission" date="2023-02" db="EMBL/GenBank/DDBJ databases">
        <title>LHISI_Scaffold_Assembly.</title>
        <authorList>
            <person name="Stuart O.P."/>
            <person name="Cleave R."/>
            <person name="Magrath M.J.L."/>
            <person name="Mikheyev A.S."/>
        </authorList>
    </citation>
    <scope>NUCLEOTIDE SEQUENCE [LARGE SCALE GENOMIC DNA]</scope>
    <source>
        <strain evidence="2">Daus_M_001</strain>
        <tissue evidence="2">Leg muscle</tissue>
    </source>
</reference>
<keyword evidence="3" id="KW-1185">Reference proteome</keyword>
<dbReference type="PANTHER" id="PTHR33064:SF37">
    <property type="entry name" value="RIBONUCLEASE H"/>
    <property type="match status" value="1"/>
</dbReference>
<gene>
    <name evidence="2" type="ORF">PR048_016038</name>
</gene>
<dbReference type="PANTHER" id="PTHR33064">
    <property type="entry name" value="POL PROTEIN"/>
    <property type="match status" value="1"/>
</dbReference>
<name>A0ABQ9HJ62_9NEOP</name>
<sequence length="207" mass="22987">MIKLKLRSSLLYVCKSMFVLLMVSLMVLPLSETHGQCVKRLGSYSMHVFDRLEKANLSLSLEKYHFAISEVRYLGHVNGPSGLYPCPTNVKESLSFLGSCNYYCLFITSYATIAGPLTSLLKKSIKIVWTDKCKQSFIALINALTTSPVYAYPDFSKPFILATDASQLAIDSILSQVVNGEEHPVAYASRQFNNAETNCSVTDKKSS</sequence>
<evidence type="ECO:0000313" key="3">
    <source>
        <dbReference type="Proteomes" id="UP001159363"/>
    </source>
</evidence>
<dbReference type="Gene3D" id="3.30.70.270">
    <property type="match status" value="2"/>
</dbReference>
<dbReference type="Pfam" id="PF17919">
    <property type="entry name" value="RT_RNaseH_2"/>
    <property type="match status" value="1"/>
</dbReference>
<comment type="caution">
    <text evidence="2">The sequence shown here is derived from an EMBL/GenBank/DDBJ whole genome shotgun (WGS) entry which is preliminary data.</text>
</comment>
<dbReference type="InterPro" id="IPR041577">
    <property type="entry name" value="RT_RNaseH_2"/>
</dbReference>